<dbReference type="EMBL" id="JXTB01000105">
    <property type="protein sequence ID" value="PON63296.1"/>
    <property type="molecule type" value="Genomic_DNA"/>
</dbReference>
<reference evidence="2" key="1">
    <citation type="submission" date="2016-06" db="EMBL/GenBank/DDBJ databases">
        <title>Parallel loss of symbiosis genes in relatives of nitrogen-fixing non-legume Parasponia.</title>
        <authorList>
            <person name="Van Velzen R."/>
            <person name="Holmer R."/>
            <person name="Bu F."/>
            <person name="Rutten L."/>
            <person name="Van Zeijl A."/>
            <person name="Liu W."/>
            <person name="Santuari L."/>
            <person name="Cao Q."/>
            <person name="Sharma T."/>
            <person name="Shen D."/>
            <person name="Roswanjaya Y."/>
            <person name="Wardhani T."/>
            <person name="Kalhor M.S."/>
            <person name="Jansen J."/>
            <person name="Van den Hoogen J."/>
            <person name="Gungor B."/>
            <person name="Hartog M."/>
            <person name="Hontelez J."/>
            <person name="Verver J."/>
            <person name="Yang W.-C."/>
            <person name="Schijlen E."/>
            <person name="Repin R."/>
            <person name="Schilthuizen M."/>
            <person name="Schranz E."/>
            <person name="Heidstra R."/>
            <person name="Miyata K."/>
            <person name="Fedorova E."/>
            <person name="Kohlen W."/>
            <person name="Bisseling T."/>
            <person name="Smit S."/>
            <person name="Geurts R."/>
        </authorList>
    </citation>
    <scope>NUCLEOTIDE SEQUENCE [LARGE SCALE GENOMIC DNA]</scope>
    <source>
        <strain evidence="2">cv. WU1-14</strain>
    </source>
</reference>
<gene>
    <name evidence="1" type="ORF">PanWU01x14_132060</name>
</gene>
<comment type="caution">
    <text evidence="1">The sequence shown here is derived from an EMBL/GenBank/DDBJ whole genome shotgun (WGS) entry which is preliminary data.</text>
</comment>
<dbReference type="AlphaFoldDB" id="A0A2P5CQL4"/>
<keyword evidence="2" id="KW-1185">Reference proteome</keyword>
<name>A0A2P5CQL4_PARAD</name>
<protein>
    <submittedName>
        <fullName evidence="1">Uncharacterized protein</fullName>
    </submittedName>
</protein>
<accession>A0A2P5CQL4</accession>
<evidence type="ECO:0000313" key="2">
    <source>
        <dbReference type="Proteomes" id="UP000237105"/>
    </source>
</evidence>
<proteinExistence type="predicted"/>
<dbReference type="Proteomes" id="UP000237105">
    <property type="component" value="Unassembled WGS sequence"/>
</dbReference>
<organism evidence="1 2">
    <name type="scientific">Parasponia andersonii</name>
    <name type="common">Sponia andersonii</name>
    <dbReference type="NCBI Taxonomy" id="3476"/>
    <lineage>
        <taxon>Eukaryota</taxon>
        <taxon>Viridiplantae</taxon>
        <taxon>Streptophyta</taxon>
        <taxon>Embryophyta</taxon>
        <taxon>Tracheophyta</taxon>
        <taxon>Spermatophyta</taxon>
        <taxon>Magnoliopsida</taxon>
        <taxon>eudicotyledons</taxon>
        <taxon>Gunneridae</taxon>
        <taxon>Pentapetalae</taxon>
        <taxon>rosids</taxon>
        <taxon>fabids</taxon>
        <taxon>Rosales</taxon>
        <taxon>Cannabaceae</taxon>
        <taxon>Parasponia</taxon>
    </lineage>
</organism>
<evidence type="ECO:0000313" key="1">
    <source>
        <dbReference type="EMBL" id="PON63296.1"/>
    </source>
</evidence>
<sequence length="103" mass="11468">MIGVYFFRDPVSPDYVFPNEVNHVCLIDGCVGFSFYLFGEIVGCQQDIPSSPKTSGELPDNVLIPLSERPRSYVWGELGSETFTLPPALDISHRQRQTVGDDS</sequence>